<evidence type="ECO:0000313" key="5">
    <source>
        <dbReference type="Proteomes" id="UP000258309"/>
    </source>
</evidence>
<evidence type="ECO:0000256" key="1">
    <source>
        <dbReference type="ARBA" id="ARBA00009893"/>
    </source>
</evidence>
<feature type="region of interest" description="Disordered" evidence="2">
    <location>
        <begin position="225"/>
        <end position="274"/>
    </location>
</feature>
<dbReference type="InterPro" id="IPR016181">
    <property type="entry name" value="Acyl_CoA_acyltransferase"/>
</dbReference>
<dbReference type="GO" id="GO:0019290">
    <property type="term" value="P:siderophore biosynthetic process"/>
    <property type="evidence" value="ECO:0007669"/>
    <property type="project" value="InterPro"/>
</dbReference>
<feature type="compositionally biased region" description="Low complexity" evidence="2">
    <location>
        <begin position="355"/>
        <end position="371"/>
    </location>
</feature>
<feature type="region of interest" description="Disordered" evidence="2">
    <location>
        <begin position="339"/>
        <end position="388"/>
    </location>
</feature>
<dbReference type="PANTHER" id="PTHR31438:SF1">
    <property type="entry name" value="LYSINE N-ACYLTRANSFERASE C17G9.06C-RELATED"/>
    <property type="match status" value="1"/>
</dbReference>
<feature type="compositionally biased region" description="Low complexity" evidence="2">
    <location>
        <begin position="225"/>
        <end position="241"/>
    </location>
</feature>
<dbReference type="SMART" id="SM01006">
    <property type="entry name" value="AlcB"/>
    <property type="match status" value="1"/>
</dbReference>
<keyword evidence="5" id="KW-1185">Reference proteome</keyword>
<comment type="caution">
    <text evidence="4">The sequence shown here is derived from an EMBL/GenBank/DDBJ whole genome shotgun (WGS) entry which is preliminary data.</text>
</comment>
<feature type="domain" description="Acyltransferase MbtK/IucB-like conserved" evidence="3">
    <location>
        <begin position="387"/>
        <end position="434"/>
    </location>
</feature>
<organism evidence="4 5">
    <name type="scientific">Scytalidium lignicola</name>
    <name type="common">Hyphomycete</name>
    <dbReference type="NCBI Taxonomy" id="5539"/>
    <lineage>
        <taxon>Eukaryota</taxon>
        <taxon>Fungi</taxon>
        <taxon>Dikarya</taxon>
        <taxon>Ascomycota</taxon>
        <taxon>Pezizomycotina</taxon>
        <taxon>Leotiomycetes</taxon>
        <taxon>Leotiomycetes incertae sedis</taxon>
        <taxon>Scytalidium</taxon>
    </lineage>
</organism>
<dbReference type="GO" id="GO:0016410">
    <property type="term" value="F:N-acyltransferase activity"/>
    <property type="evidence" value="ECO:0007669"/>
    <property type="project" value="TreeGrafter"/>
</dbReference>
<dbReference type="OMA" id="FPHKQSW"/>
<dbReference type="STRING" id="5539.A0A3E2GSU5"/>
<evidence type="ECO:0000259" key="3">
    <source>
        <dbReference type="SMART" id="SM01006"/>
    </source>
</evidence>
<feature type="non-terminal residue" evidence="4">
    <location>
        <position position="557"/>
    </location>
</feature>
<comment type="similarity">
    <text evidence="1">Belongs to the lysine N-acyltransferase MbtK family.</text>
</comment>
<feature type="non-terminal residue" evidence="4">
    <location>
        <position position="1"/>
    </location>
</feature>
<gene>
    <name evidence="4" type="ORF">B7463_g12246</name>
</gene>
<proteinExistence type="inferred from homology"/>
<name>A0A3E2GSU5_SCYLI</name>
<dbReference type="AlphaFoldDB" id="A0A3E2GSU5"/>
<evidence type="ECO:0000256" key="2">
    <source>
        <dbReference type="SAM" id="MobiDB-lite"/>
    </source>
</evidence>
<dbReference type="PANTHER" id="PTHR31438">
    <property type="entry name" value="LYSINE N-ACYLTRANSFERASE C17G9.06C-RELATED"/>
    <property type="match status" value="1"/>
</dbReference>
<dbReference type="SUPFAM" id="SSF55729">
    <property type="entry name" value="Acyl-CoA N-acyltransferases (Nat)"/>
    <property type="match status" value="2"/>
</dbReference>
<accession>A0A3E2GSU5</accession>
<protein>
    <recommendedName>
        <fullName evidence="3">Acyltransferase MbtK/IucB-like conserved domain-containing protein</fullName>
    </recommendedName>
</protein>
<dbReference type="OrthoDB" id="448427at2759"/>
<dbReference type="Proteomes" id="UP000258309">
    <property type="component" value="Unassembled WGS sequence"/>
</dbReference>
<dbReference type="EMBL" id="NCSJ02000515">
    <property type="protein sequence ID" value="RFU24088.1"/>
    <property type="molecule type" value="Genomic_DNA"/>
</dbReference>
<dbReference type="Gene3D" id="3.40.630.30">
    <property type="match status" value="1"/>
</dbReference>
<evidence type="ECO:0000313" key="4">
    <source>
        <dbReference type="EMBL" id="RFU24088.1"/>
    </source>
</evidence>
<sequence length="557" mass="62111">MHTASTIVHLPNGQNLTVLPVFGGFFFKANELNVNNSVFPAGWTLTLHTESLQDEDPPNQAGSIAPDENGSAQKTRKRVIRGFRTPTLQNDRLFISSISNPSSTDFKAPTSPTRQIAMMLWASLYWYFHQTEPSQYVENEASKNTPVAGKPRGEWRVYVKKEGVFRGRNLIQKLERMGLITAEDSSVGLNPDDSTEEGWSDMFISRRMFWQLSARLFLFTLSPTSSGPGSGSPYGSRPSSPVRSEHPQSHSPSNRNSMEVHPPSSGLWSPSPPGPFASGSHLPTYYPPPPLQYIYTSGIKHPLRPKPPRQGETFYTRYIPSIGQYLSFRVATLSDRPVAYKGPTTTPAPPRHHASTSLSSLPPHLSNTSLSESTPGARVPTPDSGTEDTALMSDLQLLNKWMNMPRVAAFWGCAGPISTQEEFLKTNLSSKHSFPVIGLWDGKPFGYFEIYWVKEDILGRHIGDRAGEFDRGMHCLVGEDEFRGAHRVKCWLTSLAHYAFDVDYRTNSVVLEPRVDNTKFIAHLNSAGFLKEGEVTFPHKQSAFVRLRRESFEAPAL</sequence>
<dbReference type="Pfam" id="PF13523">
    <property type="entry name" value="Acetyltransf_8"/>
    <property type="match status" value="1"/>
</dbReference>
<feature type="region of interest" description="Disordered" evidence="2">
    <location>
        <begin position="52"/>
        <end position="78"/>
    </location>
</feature>
<reference evidence="4 5" key="1">
    <citation type="submission" date="2018-05" db="EMBL/GenBank/DDBJ databases">
        <title>Draft genome sequence of Scytalidium lignicola DSM 105466, a ubiquitous saprotrophic fungus.</title>
        <authorList>
            <person name="Buettner E."/>
            <person name="Gebauer A.M."/>
            <person name="Hofrichter M."/>
            <person name="Liers C."/>
            <person name="Kellner H."/>
        </authorList>
    </citation>
    <scope>NUCLEOTIDE SEQUENCE [LARGE SCALE GENOMIC DNA]</scope>
    <source>
        <strain evidence="4 5">DSM 105466</strain>
    </source>
</reference>
<dbReference type="InterPro" id="IPR019432">
    <property type="entry name" value="Acyltransferase_MbtK/IucB-like"/>
</dbReference>